<feature type="chain" id="PRO_5040344393" evidence="1">
    <location>
        <begin position="21"/>
        <end position="272"/>
    </location>
</feature>
<dbReference type="SUPFAM" id="SSF51445">
    <property type="entry name" value="(Trans)glycosidases"/>
    <property type="match status" value="1"/>
</dbReference>
<dbReference type="PANTHER" id="PTHR34154:SF3">
    <property type="entry name" value="ALKALI-SENSITIVE LINKAGE PROTEIN 1"/>
    <property type="match status" value="1"/>
</dbReference>
<name>A0A9P6E7U6_9AGAR</name>
<dbReference type="GO" id="GO:0071966">
    <property type="term" value="P:fungal-type cell wall polysaccharide metabolic process"/>
    <property type="evidence" value="ECO:0007669"/>
    <property type="project" value="TreeGrafter"/>
</dbReference>
<dbReference type="GO" id="GO:0016787">
    <property type="term" value="F:hydrolase activity"/>
    <property type="evidence" value="ECO:0007669"/>
    <property type="project" value="UniProtKB-KW"/>
</dbReference>
<dbReference type="Pfam" id="PF11790">
    <property type="entry name" value="Glyco_hydro_cc"/>
    <property type="match status" value="1"/>
</dbReference>
<sequence length="272" mass="30676">MLSCLAPLFTVASLFSLVAAGSKNSKRGLCFAAGDTPGDIINANQSSSVVSWQYNWNSLPPAYLATSNIKYIPMQWGSSGIESFAEQVKAQGADTILAFNEPDFVNEANMQPDEAAKLWMQYLQPLKSQGIRLGGPAVSASSTGKPWLSAFLAACDKCTIDFIPLHWYGSGSESLYNYLWDIHTQYPKYPIWITEFAETSTNDTVVADFLNQTTTYLDTLDWIERYAWFGYFRSRPDIHYSRSSTRRRWSKYPRRNLHWRTDCPHPSSLGTT</sequence>
<dbReference type="InterPro" id="IPR024655">
    <property type="entry name" value="Asl1_glyco_hydro_catalytic"/>
</dbReference>
<dbReference type="Proteomes" id="UP000807306">
    <property type="component" value="Unassembled WGS sequence"/>
</dbReference>
<evidence type="ECO:0000313" key="3">
    <source>
        <dbReference type="EMBL" id="KAF9524085.1"/>
    </source>
</evidence>
<dbReference type="EMBL" id="MU157905">
    <property type="protein sequence ID" value="KAF9524085.1"/>
    <property type="molecule type" value="Genomic_DNA"/>
</dbReference>
<dbReference type="GO" id="GO:0009277">
    <property type="term" value="C:fungal-type cell wall"/>
    <property type="evidence" value="ECO:0007669"/>
    <property type="project" value="TreeGrafter"/>
</dbReference>
<keyword evidence="4" id="KW-1185">Reference proteome</keyword>
<keyword evidence="3" id="KW-0378">Hydrolase</keyword>
<dbReference type="Gene3D" id="3.20.20.80">
    <property type="entry name" value="Glycosidases"/>
    <property type="match status" value="1"/>
</dbReference>
<keyword evidence="1" id="KW-0732">Signal</keyword>
<dbReference type="AlphaFoldDB" id="A0A9P6E7U6"/>
<dbReference type="OrthoDB" id="43654at2759"/>
<protein>
    <submittedName>
        <fullName evidence="3">Glycosyl hydrolase catalytic core-domain-containing protein</fullName>
    </submittedName>
</protein>
<dbReference type="InterPro" id="IPR017853">
    <property type="entry name" value="GH"/>
</dbReference>
<accession>A0A9P6E7U6</accession>
<dbReference type="PANTHER" id="PTHR34154">
    <property type="entry name" value="ALKALI-SENSITIVE LINKAGE PROTEIN 1"/>
    <property type="match status" value="1"/>
</dbReference>
<organism evidence="3 4">
    <name type="scientific">Crepidotus variabilis</name>
    <dbReference type="NCBI Taxonomy" id="179855"/>
    <lineage>
        <taxon>Eukaryota</taxon>
        <taxon>Fungi</taxon>
        <taxon>Dikarya</taxon>
        <taxon>Basidiomycota</taxon>
        <taxon>Agaricomycotina</taxon>
        <taxon>Agaricomycetes</taxon>
        <taxon>Agaricomycetidae</taxon>
        <taxon>Agaricales</taxon>
        <taxon>Agaricineae</taxon>
        <taxon>Crepidotaceae</taxon>
        <taxon>Crepidotus</taxon>
    </lineage>
</organism>
<proteinExistence type="predicted"/>
<evidence type="ECO:0000313" key="4">
    <source>
        <dbReference type="Proteomes" id="UP000807306"/>
    </source>
</evidence>
<feature type="signal peptide" evidence="1">
    <location>
        <begin position="1"/>
        <end position="20"/>
    </location>
</feature>
<feature type="domain" description="Asl1-like glycosyl hydrolase catalytic" evidence="2">
    <location>
        <begin position="39"/>
        <end position="235"/>
    </location>
</feature>
<reference evidence="3" key="1">
    <citation type="submission" date="2020-11" db="EMBL/GenBank/DDBJ databases">
        <authorList>
            <consortium name="DOE Joint Genome Institute"/>
            <person name="Ahrendt S."/>
            <person name="Riley R."/>
            <person name="Andreopoulos W."/>
            <person name="Labutti K."/>
            <person name="Pangilinan J."/>
            <person name="Ruiz-Duenas F.J."/>
            <person name="Barrasa J.M."/>
            <person name="Sanchez-Garcia M."/>
            <person name="Camarero S."/>
            <person name="Miyauchi S."/>
            <person name="Serrano A."/>
            <person name="Linde D."/>
            <person name="Babiker R."/>
            <person name="Drula E."/>
            <person name="Ayuso-Fernandez I."/>
            <person name="Pacheco R."/>
            <person name="Padilla G."/>
            <person name="Ferreira P."/>
            <person name="Barriuso J."/>
            <person name="Kellner H."/>
            <person name="Castanera R."/>
            <person name="Alfaro M."/>
            <person name="Ramirez L."/>
            <person name="Pisabarro A.G."/>
            <person name="Kuo A."/>
            <person name="Tritt A."/>
            <person name="Lipzen A."/>
            <person name="He G."/>
            <person name="Yan M."/>
            <person name="Ng V."/>
            <person name="Cullen D."/>
            <person name="Martin F."/>
            <person name="Rosso M.-N."/>
            <person name="Henrissat B."/>
            <person name="Hibbett D."/>
            <person name="Martinez A.T."/>
            <person name="Grigoriev I.V."/>
        </authorList>
    </citation>
    <scope>NUCLEOTIDE SEQUENCE</scope>
    <source>
        <strain evidence="3">CBS 506.95</strain>
    </source>
</reference>
<evidence type="ECO:0000256" key="1">
    <source>
        <dbReference type="SAM" id="SignalP"/>
    </source>
</evidence>
<evidence type="ECO:0000259" key="2">
    <source>
        <dbReference type="Pfam" id="PF11790"/>
    </source>
</evidence>
<gene>
    <name evidence="3" type="ORF">CPB83DRAFT_861858</name>
</gene>
<comment type="caution">
    <text evidence="3">The sequence shown here is derived from an EMBL/GenBank/DDBJ whole genome shotgun (WGS) entry which is preliminary data.</text>
</comment>
<dbReference type="InterPro" id="IPR053183">
    <property type="entry name" value="ASL1"/>
</dbReference>